<dbReference type="InterPro" id="IPR037066">
    <property type="entry name" value="Plug_dom_sf"/>
</dbReference>
<keyword evidence="4 10" id="KW-0812">Transmembrane</keyword>
<keyword evidence="5" id="KW-0732">Signal</keyword>
<dbReference type="PANTHER" id="PTHR30069">
    <property type="entry name" value="TONB-DEPENDENT OUTER MEMBRANE RECEPTOR"/>
    <property type="match status" value="1"/>
</dbReference>
<dbReference type="Proteomes" id="UP000001522">
    <property type="component" value="Chromosome"/>
</dbReference>
<sequence>MNKSKLFIAVFLASCLSAQEGDLVQNASDGPASKEVASKDSKKESKKEEAKLETDKKAEQVQENKLKSLVASEGDGELKDLTPVVTTANRMPTLITEAPGNVSYVSEKRIKLQQNRQLSDVLGRISGLHVKSNIGFNGRPLLYMRGIPYGTLVMLDGVILNDLAGQYRILQSIPTYDIEGIEIVRGPFSSLYGTGALGGVINIITKKPTKLEGQAIIGYGNEMVRGGAEKNLTRGYVSLGNVFFDKRLRMRASYAFNTSGGAYRVPAIASIPSGASNVTATYTDGSPIYNGANVGWVGRTAYLTQDANFKLDYDWNDNDTTKFIVNFSTISENQHDPISYLKGPNGGTVYGYGYERNGKQGYFSPFVGSGWAGWRQEMNYVISLGHKHDFSENTSLDVILSTVNLVSHWVDGCDGKNCKAPGRSPTIQGQNSYTFGGNGYSLDNYATNNYLSAIINHKINEKHILLIGLQGRLADMKNENNYVPNYRAKEFWKTYDYTYNIENAGAYTLAAFISWQANWNKYVSTNLGLRLDYWKNFNINALNRNAIDPNYQNFKGTNKFFPSPKFAINYSPFKYTTIKGSMGLAFRAPNPREMFAVSYVGGIQASNPSLGPEYGFQFDIGIEQRNPYGGMAKVYYYQTEMYDGIYQSGGGTATNPYKNINGGKSQYSGVEMELEQKIYGALYLSGNFTYTRAILIKDPQNPKNDGHQIPIIPKYMGGLSLNYGDEGPGFYGSIQAQGQSFAYTSISNVTPKVAFDNITARLIVNLKAGWNFKNGTHISATFLNITNEKYYDYYRGSGASFYVEFGGKFF</sequence>
<reference evidence="15 16" key="1">
    <citation type="journal article" date="2010" name="BMC Genomics">
        <title>Comparative genomics and proteomics of Helicobacter mustelae, an ulcerogenic and carcinogenic gastric pathogen.</title>
        <authorList>
            <person name="O'Toole P.W."/>
            <person name="Snelling W.J."/>
            <person name="Canchaya C."/>
            <person name="Forde B.M."/>
            <person name="Hardie K.R."/>
            <person name="Josenhans C."/>
            <person name="Graham R.L.J."/>
            <person name="McMullan G."/>
            <person name="Parkhill J."/>
            <person name="Belda E."/>
            <person name="Bentley S.D."/>
        </authorList>
    </citation>
    <scope>NUCLEOTIDE SEQUENCE [LARGE SCALE GENOMIC DNA]</scope>
    <source>
        <strain evidence="16">ATCC 43772 / LMG 18044 / NCTC 12198 / 12198</strain>
    </source>
</reference>
<keyword evidence="16" id="KW-1185">Reference proteome</keyword>
<dbReference type="Pfam" id="PF00593">
    <property type="entry name" value="TonB_dep_Rec_b-barrel"/>
    <property type="match status" value="1"/>
</dbReference>
<dbReference type="InterPro" id="IPR012910">
    <property type="entry name" value="Plug_dom"/>
</dbReference>
<evidence type="ECO:0000256" key="2">
    <source>
        <dbReference type="ARBA" id="ARBA00022448"/>
    </source>
</evidence>
<gene>
    <name evidence="15" type="ordered locus">HMU03010</name>
</gene>
<evidence type="ECO:0000259" key="14">
    <source>
        <dbReference type="Pfam" id="PF07715"/>
    </source>
</evidence>
<dbReference type="AlphaFoldDB" id="D3UGE2"/>
<dbReference type="KEGG" id="hms:HMU03010"/>
<dbReference type="GO" id="GO:0044718">
    <property type="term" value="P:siderophore transmembrane transport"/>
    <property type="evidence" value="ECO:0007669"/>
    <property type="project" value="TreeGrafter"/>
</dbReference>
<evidence type="ECO:0000256" key="9">
    <source>
        <dbReference type="ARBA" id="ARBA00023237"/>
    </source>
</evidence>
<dbReference type="PANTHER" id="PTHR30069:SF29">
    <property type="entry name" value="HEMOGLOBIN AND HEMOGLOBIN-HAPTOGLOBIN-BINDING PROTEIN 1-RELATED"/>
    <property type="match status" value="1"/>
</dbReference>
<keyword evidence="8 15" id="KW-0675">Receptor</keyword>
<keyword evidence="7 10" id="KW-0472">Membrane</keyword>
<evidence type="ECO:0000256" key="10">
    <source>
        <dbReference type="PROSITE-ProRule" id="PRU01360"/>
    </source>
</evidence>
<evidence type="ECO:0000259" key="13">
    <source>
        <dbReference type="Pfam" id="PF00593"/>
    </source>
</evidence>
<dbReference type="STRING" id="679897.HMU03010"/>
<keyword evidence="9 10" id="KW-0998">Cell outer membrane</keyword>
<dbReference type="CDD" id="cd01347">
    <property type="entry name" value="ligand_gated_channel"/>
    <property type="match status" value="1"/>
</dbReference>
<dbReference type="RefSeq" id="WP_013022655.1">
    <property type="nucleotide sequence ID" value="NC_013949.1"/>
</dbReference>
<dbReference type="GO" id="GO:0015344">
    <property type="term" value="F:siderophore uptake transmembrane transporter activity"/>
    <property type="evidence" value="ECO:0007669"/>
    <property type="project" value="TreeGrafter"/>
</dbReference>
<comment type="similarity">
    <text evidence="10 11">Belongs to the TonB-dependent receptor family.</text>
</comment>
<dbReference type="InterPro" id="IPR036942">
    <property type="entry name" value="Beta-barrel_TonB_sf"/>
</dbReference>
<dbReference type="Pfam" id="PF07715">
    <property type="entry name" value="Plug"/>
    <property type="match status" value="1"/>
</dbReference>
<dbReference type="eggNOG" id="COG4771">
    <property type="taxonomic scope" value="Bacteria"/>
</dbReference>
<evidence type="ECO:0000313" key="15">
    <source>
        <dbReference type="EMBL" id="CBG39563.1"/>
    </source>
</evidence>
<dbReference type="PROSITE" id="PS52016">
    <property type="entry name" value="TONB_DEPENDENT_REC_3"/>
    <property type="match status" value="1"/>
</dbReference>
<evidence type="ECO:0000256" key="12">
    <source>
        <dbReference type="SAM" id="MobiDB-lite"/>
    </source>
</evidence>
<dbReference type="GO" id="GO:0009279">
    <property type="term" value="C:cell outer membrane"/>
    <property type="evidence" value="ECO:0007669"/>
    <property type="project" value="UniProtKB-SubCell"/>
</dbReference>
<proteinExistence type="inferred from homology"/>
<feature type="domain" description="TonB-dependent receptor plug" evidence="14">
    <location>
        <begin position="97"/>
        <end position="200"/>
    </location>
</feature>
<evidence type="ECO:0000256" key="1">
    <source>
        <dbReference type="ARBA" id="ARBA00004571"/>
    </source>
</evidence>
<feature type="compositionally biased region" description="Basic and acidic residues" evidence="12">
    <location>
        <begin position="36"/>
        <end position="60"/>
    </location>
</feature>
<accession>D3UGE2</accession>
<evidence type="ECO:0000313" key="16">
    <source>
        <dbReference type="Proteomes" id="UP000001522"/>
    </source>
</evidence>
<dbReference type="EMBL" id="FN555004">
    <property type="protein sequence ID" value="CBG39563.1"/>
    <property type="molecule type" value="Genomic_DNA"/>
</dbReference>
<organism evidence="15 16">
    <name type="scientific">Helicobacter mustelae (strain ATCC 43772 / CCUG 25715 / CIP 103759 / LMG 18044 / NCTC 12198 / R85-136P)</name>
    <name type="common">Campylobacter mustelae</name>
    <dbReference type="NCBI Taxonomy" id="679897"/>
    <lineage>
        <taxon>Bacteria</taxon>
        <taxon>Pseudomonadati</taxon>
        <taxon>Campylobacterota</taxon>
        <taxon>Epsilonproteobacteria</taxon>
        <taxon>Campylobacterales</taxon>
        <taxon>Helicobacteraceae</taxon>
        <taxon>Helicobacter</taxon>
    </lineage>
</organism>
<evidence type="ECO:0000256" key="8">
    <source>
        <dbReference type="ARBA" id="ARBA00023170"/>
    </source>
</evidence>
<evidence type="ECO:0000256" key="4">
    <source>
        <dbReference type="ARBA" id="ARBA00022692"/>
    </source>
</evidence>
<protein>
    <submittedName>
        <fullName evidence="15">Putative TonB-dependent receptor protein</fullName>
    </submittedName>
</protein>
<evidence type="ECO:0000256" key="6">
    <source>
        <dbReference type="ARBA" id="ARBA00023077"/>
    </source>
</evidence>
<keyword evidence="3 10" id="KW-1134">Transmembrane beta strand</keyword>
<dbReference type="Gene3D" id="2.170.130.10">
    <property type="entry name" value="TonB-dependent receptor, plug domain"/>
    <property type="match status" value="1"/>
</dbReference>
<keyword evidence="2 10" id="KW-0813">Transport</keyword>
<evidence type="ECO:0000256" key="7">
    <source>
        <dbReference type="ARBA" id="ARBA00023136"/>
    </source>
</evidence>
<dbReference type="SUPFAM" id="SSF56935">
    <property type="entry name" value="Porins"/>
    <property type="match status" value="1"/>
</dbReference>
<feature type="domain" description="TonB-dependent receptor-like beta-barrel" evidence="13">
    <location>
        <begin position="341"/>
        <end position="787"/>
    </location>
</feature>
<dbReference type="HOGENOM" id="CLU_008287_18_1_7"/>
<evidence type="ECO:0000256" key="5">
    <source>
        <dbReference type="ARBA" id="ARBA00022729"/>
    </source>
</evidence>
<feature type="region of interest" description="Disordered" evidence="12">
    <location>
        <begin position="24"/>
        <end position="60"/>
    </location>
</feature>
<dbReference type="Gene3D" id="2.40.170.20">
    <property type="entry name" value="TonB-dependent receptor, beta-barrel domain"/>
    <property type="match status" value="1"/>
</dbReference>
<comment type="subcellular location">
    <subcellularLocation>
        <location evidence="1 10">Cell outer membrane</location>
        <topology evidence="1 10">Multi-pass membrane protein</topology>
    </subcellularLocation>
</comment>
<keyword evidence="6 11" id="KW-0798">TonB box</keyword>
<evidence type="ECO:0000256" key="11">
    <source>
        <dbReference type="RuleBase" id="RU003357"/>
    </source>
</evidence>
<evidence type="ECO:0000256" key="3">
    <source>
        <dbReference type="ARBA" id="ARBA00022452"/>
    </source>
</evidence>
<dbReference type="InterPro" id="IPR039426">
    <property type="entry name" value="TonB-dep_rcpt-like"/>
</dbReference>
<name>D3UGE2_HELM1</name>
<dbReference type="InterPro" id="IPR000531">
    <property type="entry name" value="Beta-barrel_TonB"/>
</dbReference>